<evidence type="ECO:0000313" key="10">
    <source>
        <dbReference type="RefSeq" id="XP_048130013.1"/>
    </source>
</evidence>
<comment type="similarity">
    <text evidence="2 7">Belongs to the plant cysteine rich small secretory peptide family. Epidermal patterning factor subfamily.</text>
</comment>
<sequence>MMLMIMKRSCVALVLVLQLLSGVSARSSVFARNGYDRHGVALHQTETDPEMLPSSKHPRTLSERAQEEIRSSEEEEGEDGNQMGASKVGSRPPRCEHNKCYGCTPCEATQVPATHDGHTHVRVQYTNYQPEGWKCTCGPSLYAP</sequence>
<organism evidence="9 10">
    <name type="scientific">Rhodamnia argentea</name>
    <dbReference type="NCBI Taxonomy" id="178133"/>
    <lineage>
        <taxon>Eukaryota</taxon>
        <taxon>Viridiplantae</taxon>
        <taxon>Streptophyta</taxon>
        <taxon>Embryophyta</taxon>
        <taxon>Tracheophyta</taxon>
        <taxon>Spermatophyta</taxon>
        <taxon>Magnoliopsida</taxon>
        <taxon>eudicotyledons</taxon>
        <taxon>Gunneridae</taxon>
        <taxon>Pentapetalae</taxon>
        <taxon>rosids</taxon>
        <taxon>malvids</taxon>
        <taxon>Myrtales</taxon>
        <taxon>Myrtaceae</taxon>
        <taxon>Myrtoideae</taxon>
        <taxon>Myrteae</taxon>
        <taxon>Australasian group</taxon>
        <taxon>Rhodamnia</taxon>
    </lineage>
</organism>
<dbReference type="RefSeq" id="XP_048130013.1">
    <property type="nucleotide sequence ID" value="XM_048274056.1"/>
</dbReference>
<evidence type="ECO:0000256" key="2">
    <source>
        <dbReference type="ARBA" id="ARBA00008127"/>
    </source>
</evidence>
<feature type="region of interest" description="Disordered" evidence="8">
    <location>
        <begin position="43"/>
        <end position="94"/>
    </location>
</feature>
<feature type="chain" id="PRO_5045010833" description="Epidermal patterning factor-like protein" evidence="7">
    <location>
        <begin position="26"/>
        <end position="144"/>
    </location>
</feature>
<dbReference type="Pfam" id="PF17181">
    <property type="entry name" value="EPF"/>
    <property type="match status" value="1"/>
</dbReference>
<dbReference type="Proteomes" id="UP000827889">
    <property type="component" value="Chromosome 2"/>
</dbReference>
<dbReference type="InterPro" id="IPR039455">
    <property type="entry name" value="EPFL"/>
</dbReference>
<evidence type="ECO:0000256" key="5">
    <source>
        <dbReference type="ARBA" id="ARBA00022729"/>
    </source>
</evidence>
<evidence type="ECO:0000313" key="9">
    <source>
        <dbReference type="Proteomes" id="UP000827889"/>
    </source>
</evidence>
<reference evidence="9" key="1">
    <citation type="submission" date="2025-05" db="UniProtKB">
        <authorList>
            <consortium name="RefSeq"/>
        </authorList>
    </citation>
    <scope>NUCLEOTIDE SEQUENCE [LARGE SCALE GENOMIC DNA]</scope>
</reference>
<evidence type="ECO:0000256" key="3">
    <source>
        <dbReference type="ARBA" id="ARBA00022473"/>
    </source>
</evidence>
<proteinExistence type="inferred from homology"/>
<accession>A0ABM3H081</accession>
<keyword evidence="6" id="KW-1015">Disulfide bond</keyword>
<dbReference type="PANTHER" id="PTHR33109:SF3">
    <property type="entry name" value="EPIDERMAL PATTERNING FACTOR-LIKE PROTEIN"/>
    <property type="match status" value="1"/>
</dbReference>
<keyword evidence="4 7" id="KW-0964">Secreted</keyword>
<feature type="signal peptide" evidence="7">
    <location>
        <begin position="1"/>
        <end position="25"/>
    </location>
</feature>
<gene>
    <name evidence="10" type="primary">LOC115737488</name>
</gene>
<keyword evidence="5 7" id="KW-0732">Signal</keyword>
<keyword evidence="9" id="KW-1185">Reference proteome</keyword>
<evidence type="ECO:0000256" key="1">
    <source>
        <dbReference type="ARBA" id="ARBA00004613"/>
    </source>
</evidence>
<evidence type="ECO:0000256" key="7">
    <source>
        <dbReference type="RuleBase" id="RU367102"/>
    </source>
</evidence>
<reference evidence="10" key="2">
    <citation type="submission" date="2025-08" db="UniProtKB">
        <authorList>
            <consortium name="RefSeq"/>
        </authorList>
    </citation>
    <scope>IDENTIFICATION</scope>
    <source>
        <tissue evidence="10">Leaf</tissue>
    </source>
</reference>
<keyword evidence="3 7" id="KW-0217">Developmental protein</keyword>
<evidence type="ECO:0000256" key="8">
    <source>
        <dbReference type="SAM" id="MobiDB-lite"/>
    </source>
</evidence>
<feature type="compositionally biased region" description="Basic and acidic residues" evidence="8">
    <location>
        <begin position="60"/>
        <end position="72"/>
    </location>
</feature>
<comment type="function">
    <text evidence="7">Controls stomatal patterning.</text>
</comment>
<name>A0ABM3H081_9MYRT</name>
<dbReference type="GeneID" id="115737488"/>
<protein>
    <recommendedName>
        <fullName evidence="7">Epidermal patterning factor-like protein</fullName>
    </recommendedName>
</protein>
<comment type="subcellular location">
    <subcellularLocation>
        <location evidence="1 7">Secreted</location>
    </subcellularLocation>
</comment>
<evidence type="ECO:0000256" key="4">
    <source>
        <dbReference type="ARBA" id="ARBA00022525"/>
    </source>
</evidence>
<dbReference type="PANTHER" id="PTHR33109">
    <property type="entry name" value="EPIDERMAL PATTERNING FACTOR-LIKE PROTEIN 4"/>
    <property type="match status" value="1"/>
</dbReference>
<evidence type="ECO:0000256" key="6">
    <source>
        <dbReference type="ARBA" id="ARBA00023157"/>
    </source>
</evidence>